<name>A0ABR4RF88_BORBO</name>
<dbReference type="EMBL" id="JGWH01000090">
    <property type="protein sequence ID" value="KCV34938.1"/>
    <property type="molecule type" value="Genomic_DNA"/>
</dbReference>
<accession>A0ABR4RF88</accession>
<sequence length="64" mass="7622">MEEIANVRAVANNFIRHPRDFRDQDFQYMAKALLQLADAIQKLETRIQRQAEQIAQLQVPRQRE</sequence>
<gene>
    <name evidence="1" type="ORF">L490_2008</name>
</gene>
<dbReference type="Proteomes" id="UP000025756">
    <property type="component" value="Unassembled WGS sequence"/>
</dbReference>
<evidence type="ECO:0000313" key="1">
    <source>
        <dbReference type="EMBL" id="KCV34938.1"/>
    </source>
</evidence>
<comment type="caution">
    <text evidence="1">The sequence shown here is derived from an EMBL/GenBank/DDBJ whole genome shotgun (WGS) entry which is preliminary data.</text>
</comment>
<proteinExistence type="predicted"/>
<protein>
    <submittedName>
        <fullName evidence="1">Uncharacterized protein</fullName>
    </submittedName>
</protein>
<evidence type="ECO:0000313" key="2">
    <source>
        <dbReference type="Proteomes" id="UP000025756"/>
    </source>
</evidence>
<organism evidence="1 2">
    <name type="scientific">Bordetella bronchiseptica 00-P-2796</name>
    <dbReference type="NCBI Taxonomy" id="1331199"/>
    <lineage>
        <taxon>Bacteria</taxon>
        <taxon>Pseudomonadati</taxon>
        <taxon>Pseudomonadota</taxon>
        <taxon>Betaproteobacteria</taxon>
        <taxon>Burkholderiales</taxon>
        <taxon>Alcaligenaceae</taxon>
        <taxon>Bordetella</taxon>
    </lineage>
</organism>
<dbReference type="RefSeq" id="WP_033474509.1">
    <property type="nucleotide sequence ID" value="NZ_JGWH01000090.1"/>
</dbReference>
<keyword evidence="2" id="KW-1185">Reference proteome</keyword>
<reference evidence="1 2" key="1">
    <citation type="submission" date="2014-03" db="EMBL/GenBank/DDBJ databases">
        <title>Genome sequence of Bordetella bronchiseptica.</title>
        <authorList>
            <person name="Harvill E."/>
            <person name="Goodfield L.L."/>
            <person name="Ivanov Y.V."/>
            <person name="Meyer J.A."/>
            <person name="Muse S.J."/>
            <person name="Jacobs N."/>
            <person name="Bendor L."/>
            <person name="Smallridge W.E."/>
            <person name="Brinkac L.M."/>
            <person name="Sanka R."/>
            <person name="Kim M."/>
            <person name="Losada L."/>
        </authorList>
    </citation>
    <scope>NUCLEOTIDE SEQUENCE [LARGE SCALE GENOMIC DNA]</scope>
    <source>
        <strain evidence="1 2">00-P-2796</strain>
    </source>
</reference>